<dbReference type="RefSeq" id="WP_190294345.1">
    <property type="nucleotide sequence ID" value="NZ_JABFCZ010000049.1"/>
</dbReference>
<comment type="caution">
    <text evidence="1">The sequence shown here is derived from an EMBL/GenBank/DDBJ whole genome shotgun (WGS) entry which is preliminary data.</text>
</comment>
<evidence type="ECO:0000313" key="2">
    <source>
        <dbReference type="Proteomes" id="UP000598467"/>
    </source>
</evidence>
<dbReference type="CDD" id="cd02440">
    <property type="entry name" value="AdoMet_MTases"/>
    <property type="match status" value="1"/>
</dbReference>
<dbReference type="GO" id="GO:0032259">
    <property type="term" value="P:methylation"/>
    <property type="evidence" value="ECO:0007669"/>
    <property type="project" value="UniProtKB-KW"/>
</dbReference>
<gene>
    <name evidence="1" type="ORF">HK439_25655</name>
</gene>
<dbReference type="AlphaFoldDB" id="A0A926SAP8"/>
<dbReference type="Proteomes" id="UP000598467">
    <property type="component" value="Unassembled WGS sequence"/>
</dbReference>
<name>A0A926SAP8_9HYPH</name>
<organism evidence="1 2">
    <name type="scientific">Roseibium aggregatum</name>
    <dbReference type="NCBI Taxonomy" id="187304"/>
    <lineage>
        <taxon>Bacteria</taxon>
        <taxon>Pseudomonadati</taxon>
        <taxon>Pseudomonadota</taxon>
        <taxon>Alphaproteobacteria</taxon>
        <taxon>Hyphomicrobiales</taxon>
        <taxon>Stappiaceae</taxon>
        <taxon>Roseibium</taxon>
    </lineage>
</organism>
<dbReference type="Gene3D" id="3.40.50.150">
    <property type="entry name" value="Vaccinia Virus protein VP39"/>
    <property type="match status" value="1"/>
</dbReference>
<protein>
    <submittedName>
        <fullName evidence="1">Class I SAM-dependent methyltransferase</fullName>
    </submittedName>
</protein>
<reference evidence="1" key="1">
    <citation type="submission" date="2020-05" db="EMBL/GenBank/DDBJ databases">
        <title>Identification of trans-AT polyketide cluster in two marine bacteria, producers of a novel glutaramide-containing polyketide sesbanimide D and analogs.</title>
        <authorList>
            <person name="Kacar D."/>
            <person name="Rodriguez P."/>
            <person name="Canedo L."/>
            <person name="Gonzalez E."/>
            <person name="Galan B."/>
            <person name="De La Calle F."/>
            <person name="Garcia J.L."/>
        </authorList>
    </citation>
    <scope>NUCLEOTIDE SEQUENCE</scope>
    <source>
        <strain evidence="1">PHM038</strain>
    </source>
</reference>
<dbReference type="EMBL" id="JABFCZ010000049">
    <property type="protein sequence ID" value="MBD1549654.1"/>
    <property type="molecule type" value="Genomic_DNA"/>
</dbReference>
<evidence type="ECO:0000313" key="1">
    <source>
        <dbReference type="EMBL" id="MBD1549654.1"/>
    </source>
</evidence>
<dbReference type="InterPro" id="IPR029063">
    <property type="entry name" value="SAM-dependent_MTases_sf"/>
</dbReference>
<sequence>MRFLENFISKKNKIADASTLDGYEAREPSLQNAIDLIPGWNHAFPPEFNVTAGPAPFYADDRIQWMINELGGVANYNILELGPLEASHTAMLQTQGAAQIDAIEAHKMAFLRCLIVKEARRLDRARFHLGDFTKWLESTPHRYNLIVASGVLYHMADPVSLLELMATHTDQIYLWTHYIDDMEMPLGDLRRTPFSGAVKTFRFGDREIRLHSRSYFKAWETKTFCGGPEDGHHWMEKNDILHVLQSLGFTSLKIAHEYPNHPNGPSFSVLAQRPNGTSSQP</sequence>
<keyword evidence="1" id="KW-0808">Transferase</keyword>
<keyword evidence="1" id="KW-0489">Methyltransferase</keyword>
<accession>A0A926SAP8</accession>
<dbReference type="GO" id="GO:0008168">
    <property type="term" value="F:methyltransferase activity"/>
    <property type="evidence" value="ECO:0007669"/>
    <property type="project" value="UniProtKB-KW"/>
</dbReference>
<proteinExistence type="predicted"/>
<dbReference type="SUPFAM" id="SSF53335">
    <property type="entry name" value="S-adenosyl-L-methionine-dependent methyltransferases"/>
    <property type="match status" value="1"/>
</dbReference>